<gene>
    <name evidence="1" type="ORF">L1987_79111</name>
</gene>
<dbReference type="EMBL" id="CM042043">
    <property type="protein sequence ID" value="KAI3696102.1"/>
    <property type="molecule type" value="Genomic_DNA"/>
</dbReference>
<name>A0ACB8ZES8_9ASTR</name>
<proteinExistence type="predicted"/>
<protein>
    <submittedName>
        <fullName evidence="1">Uncharacterized protein</fullName>
    </submittedName>
</protein>
<reference evidence="1 2" key="2">
    <citation type="journal article" date="2022" name="Mol. Ecol. Resour.">
        <title>The genomes of chicory, endive, great burdock and yacon provide insights into Asteraceae paleo-polyploidization history and plant inulin production.</title>
        <authorList>
            <person name="Fan W."/>
            <person name="Wang S."/>
            <person name="Wang H."/>
            <person name="Wang A."/>
            <person name="Jiang F."/>
            <person name="Liu H."/>
            <person name="Zhao H."/>
            <person name="Xu D."/>
            <person name="Zhang Y."/>
        </authorList>
    </citation>
    <scope>NUCLEOTIDE SEQUENCE [LARGE SCALE GENOMIC DNA]</scope>
    <source>
        <strain evidence="2">cv. Yunnan</strain>
        <tissue evidence="1">Leaves</tissue>
    </source>
</reference>
<accession>A0ACB8ZES8</accession>
<reference evidence="2" key="1">
    <citation type="journal article" date="2022" name="Mol. Ecol. Resour.">
        <title>The genomes of chicory, endive, great burdock and yacon provide insights into Asteraceae palaeo-polyploidization history and plant inulin production.</title>
        <authorList>
            <person name="Fan W."/>
            <person name="Wang S."/>
            <person name="Wang H."/>
            <person name="Wang A."/>
            <person name="Jiang F."/>
            <person name="Liu H."/>
            <person name="Zhao H."/>
            <person name="Xu D."/>
            <person name="Zhang Y."/>
        </authorList>
    </citation>
    <scope>NUCLEOTIDE SEQUENCE [LARGE SCALE GENOMIC DNA]</scope>
    <source>
        <strain evidence="2">cv. Yunnan</strain>
    </source>
</reference>
<keyword evidence="2" id="KW-1185">Reference proteome</keyword>
<organism evidence="1 2">
    <name type="scientific">Smallanthus sonchifolius</name>
    <dbReference type="NCBI Taxonomy" id="185202"/>
    <lineage>
        <taxon>Eukaryota</taxon>
        <taxon>Viridiplantae</taxon>
        <taxon>Streptophyta</taxon>
        <taxon>Embryophyta</taxon>
        <taxon>Tracheophyta</taxon>
        <taxon>Spermatophyta</taxon>
        <taxon>Magnoliopsida</taxon>
        <taxon>eudicotyledons</taxon>
        <taxon>Gunneridae</taxon>
        <taxon>Pentapetalae</taxon>
        <taxon>asterids</taxon>
        <taxon>campanulids</taxon>
        <taxon>Asterales</taxon>
        <taxon>Asteraceae</taxon>
        <taxon>Asteroideae</taxon>
        <taxon>Heliantheae alliance</taxon>
        <taxon>Millerieae</taxon>
        <taxon>Smallanthus</taxon>
    </lineage>
</organism>
<evidence type="ECO:0000313" key="2">
    <source>
        <dbReference type="Proteomes" id="UP001056120"/>
    </source>
</evidence>
<comment type="caution">
    <text evidence="1">The sequence shown here is derived from an EMBL/GenBank/DDBJ whole genome shotgun (WGS) entry which is preliminary data.</text>
</comment>
<evidence type="ECO:0000313" key="1">
    <source>
        <dbReference type="EMBL" id="KAI3696102.1"/>
    </source>
</evidence>
<sequence length="81" mass="9695">MFFSVCQATVKICFFTHSSFPMRVWRPNLIHLPNISPLIRLWRPNLTTYSFDFTGNLVLIHLCLNCGYFVEYYNDFRLEII</sequence>
<dbReference type="Proteomes" id="UP001056120">
    <property type="component" value="Linkage Group LG26"/>
</dbReference>